<dbReference type="AlphaFoldDB" id="X1NGB2"/>
<organism evidence="2">
    <name type="scientific">marine sediment metagenome</name>
    <dbReference type="NCBI Taxonomy" id="412755"/>
    <lineage>
        <taxon>unclassified sequences</taxon>
        <taxon>metagenomes</taxon>
        <taxon>ecological metagenomes</taxon>
    </lineage>
</organism>
<comment type="caution">
    <text evidence="2">The sequence shown here is derived from an EMBL/GenBank/DDBJ whole genome shotgun (WGS) entry which is preliminary data.</text>
</comment>
<name>X1NGB2_9ZZZZ</name>
<accession>X1NGB2</accession>
<feature type="region of interest" description="Disordered" evidence="1">
    <location>
        <begin position="74"/>
        <end position="122"/>
    </location>
</feature>
<feature type="compositionally biased region" description="Low complexity" evidence="1">
    <location>
        <begin position="86"/>
        <end position="109"/>
    </location>
</feature>
<sequence length="122" mass="13244">MKGKLILTGFVIGLAVLLFSGVSYAGSAMTWDFQSAHDRQVDLQIAEVCRFGSPFPTQYDYYYIYSYDDSKPVIGTQQNSDPDYLSGSSSTSVVVYSDGNGDGDTGNTDVSIENVNNSNNHS</sequence>
<evidence type="ECO:0000313" key="2">
    <source>
        <dbReference type="EMBL" id="GAI17714.1"/>
    </source>
</evidence>
<protein>
    <submittedName>
        <fullName evidence="2">Uncharacterized protein</fullName>
    </submittedName>
</protein>
<gene>
    <name evidence="2" type="ORF">S06H3_11753</name>
</gene>
<reference evidence="2" key="1">
    <citation type="journal article" date="2014" name="Front. Microbiol.">
        <title>High frequency of phylogenetically diverse reductive dehalogenase-homologous genes in deep subseafloor sedimentary metagenomes.</title>
        <authorList>
            <person name="Kawai M."/>
            <person name="Futagami T."/>
            <person name="Toyoda A."/>
            <person name="Takaki Y."/>
            <person name="Nishi S."/>
            <person name="Hori S."/>
            <person name="Arai W."/>
            <person name="Tsubouchi T."/>
            <person name="Morono Y."/>
            <person name="Uchiyama I."/>
            <person name="Ito T."/>
            <person name="Fujiyama A."/>
            <person name="Inagaki F."/>
            <person name="Takami H."/>
        </authorList>
    </citation>
    <scope>NUCLEOTIDE SEQUENCE</scope>
    <source>
        <strain evidence="2">Expedition CK06-06</strain>
    </source>
</reference>
<dbReference type="EMBL" id="BARV01005785">
    <property type="protein sequence ID" value="GAI17714.1"/>
    <property type="molecule type" value="Genomic_DNA"/>
</dbReference>
<evidence type="ECO:0000256" key="1">
    <source>
        <dbReference type="SAM" id="MobiDB-lite"/>
    </source>
</evidence>
<proteinExistence type="predicted"/>
<feature type="compositionally biased region" description="Polar residues" evidence="1">
    <location>
        <begin position="110"/>
        <end position="122"/>
    </location>
</feature>